<protein>
    <submittedName>
        <fullName evidence="4">DAK2 domain-containing protein</fullName>
    </submittedName>
</protein>
<feature type="domain" description="DhaL" evidence="3">
    <location>
        <begin position="8"/>
        <end position="208"/>
    </location>
</feature>
<dbReference type="PROSITE" id="PS51480">
    <property type="entry name" value="DHAL"/>
    <property type="match status" value="1"/>
</dbReference>
<evidence type="ECO:0000313" key="5">
    <source>
        <dbReference type="Proteomes" id="UP000505325"/>
    </source>
</evidence>
<evidence type="ECO:0000259" key="3">
    <source>
        <dbReference type="PROSITE" id="PS51480"/>
    </source>
</evidence>
<dbReference type="Gene3D" id="1.25.40.340">
    <property type="match status" value="1"/>
</dbReference>
<dbReference type="AlphaFoldDB" id="A0A6M8UHF4"/>
<evidence type="ECO:0000256" key="1">
    <source>
        <dbReference type="ARBA" id="ARBA00022679"/>
    </source>
</evidence>
<evidence type="ECO:0000256" key="2">
    <source>
        <dbReference type="ARBA" id="ARBA00022777"/>
    </source>
</evidence>
<dbReference type="Pfam" id="PF02734">
    <property type="entry name" value="Dak2"/>
    <property type="match status" value="1"/>
</dbReference>
<name>A0A6M8UHF4_9GAMM</name>
<dbReference type="SMART" id="SM01120">
    <property type="entry name" value="Dak2"/>
    <property type="match status" value="1"/>
</dbReference>
<dbReference type="FunFam" id="1.25.40.340:FF:000002">
    <property type="entry name" value="Dihydroxyacetone kinase, L subunit"/>
    <property type="match status" value="1"/>
</dbReference>
<keyword evidence="5" id="KW-1185">Reference proteome</keyword>
<dbReference type="GO" id="GO:0004371">
    <property type="term" value="F:glycerone kinase activity"/>
    <property type="evidence" value="ECO:0007669"/>
    <property type="project" value="InterPro"/>
</dbReference>
<dbReference type="GO" id="GO:0019563">
    <property type="term" value="P:glycerol catabolic process"/>
    <property type="evidence" value="ECO:0007669"/>
    <property type="project" value="TreeGrafter"/>
</dbReference>
<sequence length="218" mass="22941">MVTHLDATACRALMAVWAAEIERQKSSLIELDQQVGDGDLGLTMSKAFRAAAALPLSETHTPAQCLVQWGMAMAKAAPSTMGTLMATGFLRGGKALDEQLLRLDVPALAQLFSAFAAGIQARGGAQPGDKTVVDVLLPAVEALRESARQQDSLAHAVVAAEQAARQGLQATRTMLPQHGKAAVFGEKSLGLPDAGGSVALLLFEQLRQFVDNLQQGEK</sequence>
<evidence type="ECO:0000313" key="4">
    <source>
        <dbReference type="EMBL" id="QKJ87140.1"/>
    </source>
</evidence>
<dbReference type="SUPFAM" id="SSF101473">
    <property type="entry name" value="DhaL-like"/>
    <property type="match status" value="1"/>
</dbReference>
<dbReference type="Proteomes" id="UP000505325">
    <property type="component" value="Chromosome"/>
</dbReference>
<dbReference type="GO" id="GO:0005829">
    <property type="term" value="C:cytosol"/>
    <property type="evidence" value="ECO:0007669"/>
    <property type="project" value="TreeGrafter"/>
</dbReference>
<dbReference type="PANTHER" id="PTHR28629">
    <property type="entry name" value="TRIOKINASE/FMN CYCLASE"/>
    <property type="match status" value="1"/>
</dbReference>
<keyword evidence="2" id="KW-0418">Kinase</keyword>
<dbReference type="InterPro" id="IPR004007">
    <property type="entry name" value="DhaL_dom"/>
</dbReference>
<dbReference type="EMBL" id="CP054212">
    <property type="protein sequence ID" value="QKJ87140.1"/>
    <property type="molecule type" value="Genomic_DNA"/>
</dbReference>
<gene>
    <name evidence="4" type="ORF">PMPD1_2195</name>
</gene>
<dbReference type="InterPro" id="IPR050861">
    <property type="entry name" value="Dihydroxyacetone_Kinase"/>
</dbReference>
<proteinExistence type="predicted"/>
<dbReference type="RefSeq" id="WP_173634104.1">
    <property type="nucleotide sequence ID" value="NZ_CP054212.1"/>
</dbReference>
<dbReference type="InterPro" id="IPR036117">
    <property type="entry name" value="DhaL_dom_sf"/>
</dbReference>
<reference evidence="4 5" key="1">
    <citation type="submission" date="2020-06" db="EMBL/GenBank/DDBJ databases">
        <title>Genome sequence of Paramixta manurensis strain PD-1.</title>
        <authorList>
            <person name="Lee C.W."/>
            <person name="Kim J."/>
        </authorList>
    </citation>
    <scope>NUCLEOTIDE SEQUENCE [LARGE SCALE GENOMIC DNA]</scope>
    <source>
        <strain evidence="4 5">PD-1</strain>
    </source>
</reference>
<keyword evidence="1" id="KW-0808">Transferase</keyword>
<dbReference type="KEGG" id="pmak:PMPD1_2195"/>
<dbReference type="PANTHER" id="PTHR28629:SF4">
    <property type="entry name" value="TRIOKINASE_FMN CYCLASE"/>
    <property type="match status" value="1"/>
</dbReference>
<organism evidence="4 5">
    <name type="scientific">Paramixta manurensis</name>
    <dbReference type="NCBI Taxonomy" id="2740817"/>
    <lineage>
        <taxon>Bacteria</taxon>
        <taxon>Pseudomonadati</taxon>
        <taxon>Pseudomonadota</taxon>
        <taxon>Gammaproteobacteria</taxon>
        <taxon>Enterobacterales</taxon>
        <taxon>Erwiniaceae</taxon>
        <taxon>Paramixta</taxon>
    </lineage>
</organism>
<accession>A0A6M8UHF4</accession>